<protein>
    <submittedName>
        <fullName evidence="3">Helix-turn-helix transcriptional regulator</fullName>
    </submittedName>
</protein>
<dbReference type="SUPFAM" id="SSF47413">
    <property type="entry name" value="lambda repressor-like DNA-binding domains"/>
    <property type="match status" value="1"/>
</dbReference>
<sequence>MDSQFRCDLKKYRILAGLTQEDLADRVGVRRETIIRLEAGRYNPSLKLAIALSRAVDAPIEALFIFD</sequence>
<evidence type="ECO:0000259" key="2">
    <source>
        <dbReference type="PROSITE" id="PS50943"/>
    </source>
</evidence>
<keyword evidence="4" id="KW-1185">Reference proteome</keyword>
<dbReference type="Gene3D" id="1.10.260.40">
    <property type="entry name" value="lambda repressor-like DNA-binding domains"/>
    <property type="match status" value="1"/>
</dbReference>
<dbReference type="PANTHER" id="PTHR46558:SF7">
    <property type="entry name" value="TRANSCRIPTIONAL REGULATOR"/>
    <property type="match status" value="1"/>
</dbReference>
<dbReference type="SMART" id="SM00530">
    <property type="entry name" value="HTH_XRE"/>
    <property type="match status" value="1"/>
</dbReference>
<dbReference type="RefSeq" id="WP_186918799.1">
    <property type="nucleotide sequence ID" value="NZ_JACOPQ010000004.1"/>
</dbReference>
<comment type="caution">
    <text evidence="3">The sequence shown here is derived from an EMBL/GenBank/DDBJ whole genome shotgun (WGS) entry which is preliminary data.</text>
</comment>
<dbReference type="Pfam" id="PF01381">
    <property type="entry name" value="HTH_3"/>
    <property type="match status" value="1"/>
</dbReference>
<gene>
    <name evidence="3" type="ORF">H8S62_06190</name>
</gene>
<evidence type="ECO:0000256" key="1">
    <source>
        <dbReference type="ARBA" id="ARBA00023125"/>
    </source>
</evidence>
<dbReference type="GO" id="GO:0003677">
    <property type="term" value="F:DNA binding"/>
    <property type="evidence" value="ECO:0007669"/>
    <property type="project" value="UniProtKB-KW"/>
</dbReference>
<feature type="domain" description="HTH cro/C1-type" evidence="2">
    <location>
        <begin position="9"/>
        <end position="63"/>
    </location>
</feature>
<keyword evidence="1" id="KW-0238">DNA-binding</keyword>
<dbReference type="AlphaFoldDB" id="A0A8J6J5L8"/>
<accession>A0A8J6J5L8</accession>
<dbReference type="EMBL" id="JACOPQ010000004">
    <property type="protein sequence ID" value="MBC5736597.1"/>
    <property type="molecule type" value="Genomic_DNA"/>
</dbReference>
<proteinExistence type="predicted"/>
<dbReference type="InterPro" id="IPR001387">
    <property type="entry name" value="Cro/C1-type_HTH"/>
</dbReference>
<evidence type="ECO:0000313" key="3">
    <source>
        <dbReference type="EMBL" id="MBC5736597.1"/>
    </source>
</evidence>
<dbReference type="PANTHER" id="PTHR46558">
    <property type="entry name" value="TRACRIPTIONAL REGULATORY PROTEIN-RELATED-RELATED"/>
    <property type="match status" value="1"/>
</dbReference>
<name>A0A8J6J5L8_9FIRM</name>
<organism evidence="3 4">
    <name type="scientific">Lawsonibacter faecis</name>
    <dbReference type="NCBI Taxonomy" id="2763052"/>
    <lineage>
        <taxon>Bacteria</taxon>
        <taxon>Bacillati</taxon>
        <taxon>Bacillota</taxon>
        <taxon>Clostridia</taxon>
        <taxon>Eubacteriales</taxon>
        <taxon>Oscillospiraceae</taxon>
        <taxon>Lawsonibacter</taxon>
    </lineage>
</organism>
<evidence type="ECO:0000313" key="4">
    <source>
        <dbReference type="Proteomes" id="UP000607645"/>
    </source>
</evidence>
<dbReference type="InterPro" id="IPR010982">
    <property type="entry name" value="Lambda_DNA-bd_dom_sf"/>
</dbReference>
<dbReference type="CDD" id="cd00093">
    <property type="entry name" value="HTH_XRE"/>
    <property type="match status" value="1"/>
</dbReference>
<dbReference type="PROSITE" id="PS50943">
    <property type="entry name" value="HTH_CROC1"/>
    <property type="match status" value="1"/>
</dbReference>
<dbReference type="Proteomes" id="UP000607645">
    <property type="component" value="Unassembled WGS sequence"/>
</dbReference>
<reference evidence="3" key="1">
    <citation type="submission" date="2020-08" db="EMBL/GenBank/DDBJ databases">
        <title>Genome public.</title>
        <authorList>
            <person name="Liu C."/>
            <person name="Sun Q."/>
        </authorList>
    </citation>
    <scope>NUCLEOTIDE SEQUENCE</scope>
    <source>
        <strain evidence="3">NSJ-52</strain>
    </source>
</reference>